<feature type="signal peptide" evidence="2">
    <location>
        <begin position="1"/>
        <end position="19"/>
    </location>
</feature>
<comment type="caution">
    <text evidence="4">The sequence shown here is derived from an EMBL/GenBank/DDBJ whole genome shotgun (WGS) entry which is preliminary data.</text>
</comment>
<dbReference type="EMBL" id="WPIK01000006">
    <property type="protein sequence ID" value="MVN21404.1"/>
    <property type="molecule type" value="Genomic_DNA"/>
</dbReference>
<reference evidence="4 5" key="1">
    <citation type="submission" date="2019-12" db="EMBL/GenBank/DDBJ databases">
        <title>Mucilaginibacter sp. HMF7410 genome sequencing and assembly.</title>
        <authorList>
            <person name="Kang H."/>
            <person name="Cha I."/>
            <person name="Kim H."/>
            <person name="Joh K."/>
        </authorList>
    </citation>
    <scope>NUCLEOTIDE SEQUENCE [LARGE SCALE GENOMIC DNA]</scope>
    <source>
        <strain evidence="4 5">HMF7410</strain>
    </source>
</reference>
<dbReference type="AlphaFoldDB" id="A0A7K1SVT8"/>
<dbReference type="RefSeq" id="WP_157565718.1">
    <property type="nucleotide sequence ID" value="NZ_WPIK01000006.1"/>
</dbReference>
<keyword evidence="1" id="KW-1133">Transmembrane helix</keyword>
<organism evidence="4 5">
    <name type="scientific">Mucilaginibacter arboris</name>
    <dbReference type="NCBI Taxonomy" id="2682090"/>
    <lineage>
        <taxon>Bacteria</taxon>
        <taxon>Pseudomonadati</taxon>
        <taxon>Bacteroidota</taxon>
        <taxon>Sphingobacteriia</taxon>
        <taxon>Sphingobacteriales</taxon>
        <taxon>Sphingobacteriaceae</taxon>
        <taxon>Mucilaginibacter</taxon>
    </lineage>
</organism>
<accession>A0A7K1SVT8</accession>
<proteinExistence type="predicted"/>
<dbReference type="InterPro" id="IPR045957">
    <property type="entry name" value="DUF6377"/>
</dbReference>
<dbReference type="InterPro" id="IPR011990">
    <property type="entry name" value="TPR-like_helical_dom_sf"/>
</dbReference>
<keyword evidence="5" id="KW-1185">Reference proteome</keyword>
<evidence type="ECO:0000313" key="5">
    <source>
        <dbReference type="Proteomes" id="UP000462014"/>
    </source>
</evidence>
<gene>
    <name evidence="4" type="ORF">GO621_07630</name>
</gene>
<dbReference type="SUPFAM" id="SSF48452">
    <property type="entry name" value="TPR-like"/>
    <property type="match status" value="1"/>
</dbReference>
<dbReference type="Proteomes" id="UP000462014">
    <property type="component" value="Unassembled WGS sequence"/>
</dbReference>
<feature type="chain" id="PRO_5029688585" evidence="2">
    <location>
        <begin position="20"/>
        <end position="537"/>
    </location>
</feature>
<dbReference type="Gene3D" id="1.25.40.10">
    <property type="entry name" value="Tetratricopeptide repeat domain"/>
    <property type="match status" value="1"/>
</dbReference>
<evidence type="ECO:0000256" key="1">
    <source>
        <dbReference type="SAM" id="Phobius"/>
    </source>
</evidence>
<keyword evidence="1" id="KW-0472">Membrane</keyword>
<evidence type="ECO:0000259" key="3">
    <source>
        <dbReference type="Pfam" id="PF19904"/>
    </source>
</evidence>
<protein>
    <submittedName>
        <fullName evidence="4">Tetratricopeptide repeat protein</fullName>
    </submittedName>
</protein>
<name>A0A7K1SVT8_9SPHI</name>
<feature type="domain" description="DUF6377" evidence="3">
    <location>
        <begin position="257"/>
        <end position="496"/>
    </location>
</feature>
<evidence type="ECO:0000313" key="4">
    <source>
        <dbReference type="EMBL" id="MVN21404.1"/>
    </source>
</evidence>
<sequence length="537" mass="62311">MRKLIFSILLTVVSFSGFATTSAQTDFEELKLEFSKKKVYDSRKEATIQKLRQELKSPKLAGPENQFNLCVQLYNQYKSYQYDSAYVYAGKLQSLSGLLHDRNKESYSKVKLGFILLSAGMFRETFEVLNAVNARTLSDSTRVEFYALLSRANYDIAAFDRDRHYTPYYNQLASKYLDSAIAISTPGSYECNYYESYRQFKKGNYKAAEAGFVNLLNQHRLTQHQIAIVASTLSNVYFATDQQQQGINMLVKAVINDIQTSTKETIALFWLSEKLYQNGDVKNAYQYIQQAMDDAQFYGARQRQVQISSVLSIIAAQDLSLTEKEKMRFLVYLLSTTFLTLLIILVSVKLFKQLKDLRIKEKIIADKNAELEIINHKLVEDTHIKEEYIGYFFDLISGYILKLEKLKRTVDMKLSVKKYDDIPAIINTIQIKKEREMLFHTFDQVFLKIFPNFITSFNALFKKEDQIWPKEHEVLTTDLRIFALIRLGISDNETIAKILEYSEKTIYVYKMRMKAKSLVHGEQFEQRIMAIKAVDAD</sequence>
<dbReference type="Pfam" id="PF19904">
    <property type="entry name" value="DUF6377"/>
    <property type="match status" value="1"/>
</dbReference>
<keyword evidence="1" id="KW-0812">Transmembrane</keyword>
<evidence type="ECO:0000256" key="2">
    <source>
        <dbReference type="SAM" id="SignalP"/>
    </source>
</evidence>
<keyword evidence="2" id="KW-0732">Signal</keyword>
<feature type="transmembrane region" description="Helical" evidence="1">
    <location>
        <begin position="329"/>
        <end position="351"/>
    </location>
</feature>